<dbReference type="PANTHER" id="PTHR47784">
    <property type="entry name" value="STEROL UPTAKE CONTROL PROTEIN 2"/>
    <property type="match status" value="1"/>
</dbReference>
<feature type="domain" description="Zn(2)-C6 fungal-type" evidence="5">
    <location>
        <begin position="21"/>
        <end position="51"/>
    </location>
</feature>
<keyword evidence="4" id="KW-0539">Nucleus</keyword>
<dbReference type="PANTHER" id="PTHR47784:SF5">
    <property type="entry name" value="STEROL UPTAKE CONTROL PROTEIN 2"/>
    <property type="match status" value="1"/>
</dbReference>
<proteinExistence type="predicted"/>
<accession>A0ABR4KFS5</accession>
<dbReference type="Gene3D" id="4.10.240.10">
    <property type="entry name" value="Zn(2)-C6 fungal-type DNA-binding domain"/>
    <property type="match status" value="1"/>
</dbReference>
<sequence length="447" mass="49440">MASTPQPASKGRRFHRKSRYGCAPCKRRRIKCDEKKPVCGNCAQRSVECSFKTLAPTSNNQQLARIAVENASRSITGGVPAHVSGPGAAMPFCRSDTRDLELYCHFQIYTSTTLAQPASLESLYREDIPSLSVAFPFVGHGLMSIAYIHLASLSSQDTSKRLLAESAFHVNKALPGYSEAIKNITEDNSSPLFSFAMFVVLFTFANSSEESGAHLQSARNQTSLQEKTIRDLGTTAARVARSIQNIFGIFWRCQHWISSGPLSPVIRRYLPPTLNDSSIEWIRVEDEQLARLSRLWEDGPTAPIQHSCALSDSLACLRDTFAMVTQLTVIPPEDIEAAAAADPDSTSRSSRDELANIHSQLSAGHLHDAPSVFTWYIRLSPDFIALMEEGNVYAMVVLAHYAIVLDRACAGKWWTHRLAQHFVAMAEVILGGERKAWIEWPLMVVAT</sequence>
<evidence type="ECO:0000313" key="6">
    <source>
        <dbReference type="EMBL" id="KAL2851138.1"/>
    </source>
</evidence>
<name>A0ABR4KFS5_9EURO</name>
<dbReference type="InterPro" id="IPR036864">
    <property type="entry name" value="Zn2-C6_fun-type_DNA-bd_sf"/>
</dbReference>
<dbReference type="PROSITE" id="PS50048">
    <property type="entry name" value="ZN2_CY6_FUNGAL_2"/>
    <property type="match status" value="1"/>
</dbReference>
<organism evidence="6 7">
    <name type="scientific">Aspergillus pseudoustus</name>
    <dbReference type="NCBI Taxonomy" id="1810923"/>
    <lineage>
        <taxon>Eukaryota</taxon>
        <taxon>Fungi</taxon>
        <taxon>Dikarya</taxon>
        <taxon>Ascomycota</taxon>
        <taxon>Pezizomycotina</taxon>
        <taxon>Eurotiomycetes</taxon>
        <taxon>Eurotiomycetidae</taxon>
        <taxon>Eurotiales</taxon>
        <taxon>Aspergillaceae</taxon>
        <taxon>Aspergillus</taxon>
        <taxon>Aspergillus subgen. Nidulantes</taxon>
    </lineage>
</organism>
<evidence type="ECO:0000256" key="3">
    <source>
        <dbReference type="ARBA" id="ARBA00023163"/>
    </source>
</evidence>
<keyword evidence="2" id="KW-0238">DNA-binding</keyword>
<evidence type="ECO:0000313" key="7">
    <source>
        <dbReference type="Proteomes" id="UP001610446"/>
    </source>
</evidence>
<dbReference type="SUPFAM" id="SSF57701">
    <property type="entry name" value="Zn2/Cys6 DNA-binding domain"/>
    <property type="match status" value="1"/>
</dbReference>
<dbReference type="Proteomes" id="UP001610446">
    <property type="component" value="Unassembled WGS sequence"/>
</dbReference>
<keyword evidence="7" id="KW-1185">Reference proteome</keyword>
<dbReference type="CDD" id="cd00067">
    <property type="entry name" value="GAL4"/>
    <property type="match status" value="1"/>
</dbReference>
<evidence type="ECO:0000256" key="4">
    <source>
        <dbReference type="ARBA" id="ARBA00023242"/>
    </source>
</evidence>
<comment type="caution">
    <text evidence="6">The sequence shown here is derived from an EMBL/GenBank/DDBJ whole genome shotgun (WGS) entry which is preliminary data.</text>
</comment>
<dbReference type="InterPro" id="IPR053157">
    <property type="entry name" value="Sterol_Uptake_Regulator"/>
</dbReference>
<evidence type="ECO:0000259" key="5">
    <source>
        <dbReference type="PROSITE" id="PS50048"/>
    </source>
</evidence>
<reference evidence="6 7" key="1">
    <citation type="submission" date="2024-07" db="EMBL/GenBank/DDBJ databases">
        <title>Section-level genome sequencing and comparative genomics of Aspergillus sections Usti and Cavernicolus.</title>
        <authorList>
            <consortium name="Lawrence Berkeley National Laboratory"/>
            <person name="Nybo J.L."/>
            <person name="Vesth T.C."/>
            <person name="Theobald S."/>
            <person name="Frisvad J.C."/>
            <person name="Larsen T.O."/>
            <person name="Kjaerboelling I."/>
            <person name="Rothschild-Mancinelli K."/>
            <person name="Lyhne E.K."/>
            <person name="Kogle M.E."/>
            <person name="Barry K."/>
            <person name="Clum A."/>
            <person name="Na H."/>
            <person name="Ledsgaard L."/>
            <person name="Lin J."/>
            <person name="Lipzen A."/>
            <person name="Kuo A."/>
            <person name="Riley R."/>
            <person name="Mondo S."/>
            <person name="Labutti K."/>
            <person name="Haridas S."/>
            <person name="Pangalinan J."/>
            <person name="Salamov A.A."/>
            <person name="Simmons B.A."/>
            <person name="Magnuson J.K."/>
            <person name="Chen J."/>
            <person name="Drula E."/>
            <person name="Henrissat B."/>
            <person name="Wiebenga A."/>
            <person name="Lubbers R.J."/>
            <person name="Gomes A.C."/>
            <person name="Makela M.R."/>
            <person name="Stajich J."/>
            <person name="Grigoriev I.V."/>
            <person name="Mortensen U.H."/>
            <person name="De Vries R.P."/>
            <person name="Baker S.E."/>
            <person name="Andersen M.R."/>
        </authorList>
    </citation>
    <scope>NUCLEOTIDE SEQUENCE [LARGE SCALE GENOMIC DNA]</scope>
    <source>
        <strain evidence="6 7">CBS 123904</strain>
    </source>
</reference>
<evidence type="ECO:0000256" key="2">
    <source>
        <dbReference type="ARBA" id="ARBA00023125"/>
    </source>
</evidence>
<keyword evidence="1" id="KW-0805">Transcription regulation</keyword>
<evidence type="ECO:0000256" key="1">
    <source>
        <dbReference type="ARBA" id="ARBA00023015"/>
    </source>
</evidence>
<dbReference type="Pfam" id="PF00172">
    <property type="entry name" value="Zn_clus"/>
    <property type="match status" value="1"/>
</dbReference>
<keyword evidence="3" id="KW-0804">Transcription</keyword>
<dbReference type="InterPro" id="IPR001138">
    <property type="entry name" value="Zn2Cys6_DnaBD"/>
</dbReference>
<protein>
    <recommendedName>
        <fullName evidence="5">Zn(2)-C6 fungal-type domain-containing protein</fullName>
    </recommendedName>
</protein>
<dbReference type="EMBL" id="JBFXLU010000031">
    <property type="protein sequence ID" value="KAL2851138.1"/>
    <property type="molecule type" value="Genomic_DNA"/>
</dbReference>
<dbReference type="PROSITE" id="PS00463">
    <property type="entry name" value="ZN2_CY6_FUNGAL_1"/>
    <property type="match status" value="1"/>
</dbReference>
<dbReference type="SMART" id="SM00066">
    <property type="entry name" value="GAL4"/>
    <property type="match status" value="1"/>
</dbReference>
<gene>
    <name evidence="6" type="ORF">BJY01DRAFT_209261</name>
</gene>